<dbReference type="Gene3D" id="3.40.640.10">
    <property type="entry name" value="Type I PLP-dependent aspartate aminotransferase-like (Major domain)"/>
    <property type="match status" value="1"/>
</dbReference>
<sequence length="61" mass="6441">MTQAMLAALAEGFGNPSSSHQVGRAARSLVDRARDQLTEVLHCRAREIVFTGGGSEADNLA</sequence>
<dbReference type="Gene3D" id="1.10.260.50">
    <property type="match status" value="1"/>
</dbReference>
<comment type="cofactor">
    <cofactor evidence="1">
        <name>pyridoxal 5'-phosphate</name>
        <dbReference type="ChEBI" id="CHEBI:597326"/>
    </cofactor>
</comment>
<dbReference type="AlphaFoldDB" id="T1BZG6"/>
<gene>
    <name evidence="4" type="ORF">B1B_08245</name>
</gene>
<reference evidence="4" key="1">
    <citation type="submission" date="2013-08" db="EMBL/GenBank/DDBJ databases">
        <authorList>
            <person name="Mendez C."/>
            <person name="Richter M."/>
            <person name="Ferrer M."/>
            <person name="Sanchez J."/>
        </authorList>
    </citation>
    <scope>NUCLEOTIDE SEQUENCE</scope>
</reference>
<comment type="caution">
    <text evidence="4">The sequence shown here is derived from an EMBL/GenBank/DDBJ whole genome shotgun (WGS) entry which is preliminary data.</text>
</comment>
<proteinExistence type="inferred from homology"/>
<feature type="domain" description="Aminotransferase class V" evidence="3">
    <location>
        <begin position="3"/>
        <end position="61"/>
    </location>
</feature>
<dbReference type="InterPro" id="IPR015424">
    <property type="entry name" value="PyrdxlP-dep_Trfase"/>
</dbReference>
<dbReference type="GO" id="GO:0016829">
    <property type="term" value="F:lyase activity"/>
    <property type="evidence" value="ECO:0007669"/>
    <property type="project" value="UniProtKB-KW"/>
</dbReference>
<reference evidence="4" key="2">
    <citation type="journal article" date="2014" name="ISME J.">
        <title>Microbial stratification in low pH oxic and suboxic macroscopic growths along an acid mine drainage.</title>
        <authorList>
            <person name="Mendez-Garcia C."/>
            <person name="Mesa V."/>
            <person name="Sprenger R.R."/>
            <person name="Richter M."/>
            <person name="Diez M.S."/>
            <person name="Solano J."/>
            <person name="Bargiela R."/>
            <person name="Golyshina O.V."/>
            <person name="Manteca A."/>
            <person name="Ramos J.L."/>
            <person name="Gallego J.R."/>
            <person name="Llorente I."/>
            <person name="Martins Dos Santos V.A."/>
            <person name="Jensen O.N."/>
            <person name="Pelaez A.I."/>
            <person name="Sanchez J."/>
            <person name="Ferrer M."/>
        </authorList>
    </citation>
    <scope>NUCLEOTIDE SEQUENCE</scope>
</reference>
<dbReference type="EMBL" id="AUZY01005362">
    <property type="protein sequence ID" value="EQD59350.1"/>
    <property type="molecule type" value="Genomic_DNA"/>
</dbReference>
<dbReference type="Pfam" id="PF00266">
    <property type="entry name" value="Aminotran_5"/>
    <property type="match status" value="1"/>
</dbReference>
<organism evidence="4">
    <name type="scientific">mine drainage metagenome</name>
    <dbReference type="NCBI Taxonomy" id="410659"/>
    <lineage>
        <taxon>unclassified sequences</taxon>
        <taxon>metagenomes</taxon>
        <taxon>ecological metagenomes</taxon>
    </lineage>
</organism>
<protein>
    <submittedName>
        <fullName evidence="4">Selenocysteine lyase</fullName>
    </submittedName>
</protein>
<comment type="similarity">
    <text evidence="2">Belongs to the class-V pyridoxal-phosphate-dependent aminotransferase family. NifS/IscS subfamily.</text>
</comment>
<evidence type="ECO:0000259" key="3">
    <source>
        <dbReference type="Pfam" id="PF00266"/>
    </source>
</evidence>
<name>T1BZG6_9ZZZZ</name>
<feature type="non-terminal residue" evidence="4">
    <location>
        <position position="61"/>
    </location>
</feature>
<dbReference type="PANTHER" id="PTHR11601">
    <property type="entry name" value="CYSTEINE DESULFURYLASE FAMILY MEMBER"/>
    <property type="match status" value="1"/>
</dbReference>
<keyword evidence="4" id="KW-0456">Lyase</keyword>
<accession>T1BZG6</accession>
<dbReference type="InterPro" id="IPR015421">
    <property type="entry name" value="PyrdxlP-dep_Trfase_major"/>
</dbReference>
<evidence type="ECO:0000256" key="1">
    <source>
        <dbReference type="ARBA" id="ARBA00001933"/>
    </source>
</evidence>
<dbReference type="InterPro" id="IPR000192">
    <property type="entry name" value="Aminotrans_V_dom"/>
</dbReference>
<dbReference type="PANTHER" id="PTHR11601:SF34">
    <property type="entry name" value="CYSTEINE DESULFURASE"/>
    <property type="match status" value="1"/>
</dbReference>
<dbReference type="SUPFAM" id="SSF53383">
    <property type="entry name" value="PLP-dependent transferases"/>
    <property type="match status" value="1"/>
</dbReference>
<evidence type="ECO:0000256" key="2">
    <source>
        <dbReference type="ARBA" id="ARBA00006490"/>
    </source>
</evidence>
<evidence type="ECO:0000313" key="4">
    <source>
        <dbReference type="EMBL" id="EQD59350.1"/>
    </source>
</evidence>